<feature type="region of interest" description="Disordered" evidence="5">
    <location>
        <begin position="125"/>
        <end position="167"/>
    </location>
</feature>
<dbReference type="Gene3D" id="3.40.50.1980">
    <property type="entry name" value="Nitrogenase molybdenum iron protein domain"/>
    <property type="match status" value="2"/>
</dbReference>
<dbReference type="SUPFAM" id="SSF53807">
    <property type="entry name" value="Helical backbone' metal receptor"/>
    <property type="match status" value="1"/>
</dbReference>
<name>A0A919V2Y1_9ACTN</name>
<dbReference type="PANTHER" id="PTHR42953">
    <property type="entry name" value="HIGH-AFFINITY ZINC UPTAKE SYSTEM PROTEIN ZNUA-RELATED"/>
    <property type="match status" value="1"/>
</dbReference>
<dbReference type="GO" id="GO:0046872">
    <property type="term" value="F:metal ion binding"/>
    <property type="evidence" value="ECO:0007669"/>
    <property type="project" value="InterPro"/>
</dbReference>
<protein>
    <submittedName>
        <fullName evidence="7">Zinc ABC transporter substrate-binding protein</fullName>
    </submittedName>
</protein>
<evidence type="ECO:0000256" key="1">
    <source>
        <dbReference type="ARBA" id="ARBA00011028"/>
    </source>
</evidence>
<dbReference type="GO" id="GO:0007155">
    <property type="term" value="P:cell adhesion"/>
    <property type="evidence" value="ECO:0007669"/>
    <property type="project" value="InterPro"/>
</dbReference>
<feature type="compositionally biased region" description="Basic and acidic residues" evidence="5">
    <location>
        <begin position="136"/>
        <end position="161"/>
    </location>
</feature>
<dbReference type="GO" id="GO:0030001">
    <property type="term" value="P:metal ion transport"/>
    <property type="evidence" value="ECO:0007669"/>
    <property type="project" value="InterPro"/>
</dbReference>
<accession>A0A919V2Y1</accession>
<dbReference type="AlphaFoldDB" id="A0A919V2Y1"/>
<sequence length="329" mass="34048">MPHSSRYRRSSRPRTLAALLGAGALLAATACSPGTSAATGPAGDGPRVLAAFYPLEWLSARVAGPDAEVAGLTAPGVEPHDLELTPRQIADIGRADLVVYVKGLQPAVDEAVEQHAAGKAYDITTAAGTPLPAPPDGDHDDHDDPAGHDDEAGGHDEHGATDPHVWLDPTRLAAAGTELGRRLAAADSAHAAGYTGRAETTAGELGALDQEYQRGLANCAGRTILTAHAAFGHLANRYHLKQVAISGLDPEAEPAPARLAEAARLARQEKVTTIFTETLVSPKVAEVLAREIGARTAVLDPIESRPAQGDHLAAARANLSALRTALGCR</sequence>
<comment type="caution">
    <text evidence="7">The sequence shown here is derived from an EMBL/GenBank/DDBJ whole genome shotgun (WGS) entry which is preliminary data.</text>
</comment>
<keyword evidence="2 4" id="KW-0813">Transport</keyword>
<dbReference type="PROSITE" id="PS51257">
    <property type="entry name" value="PROKAR_LIPOPROTEIN"/>
    <property type="match status" value="1"/>
</dbReference>
<reference evidence="7" key="1">
    <citation type="submission" date="2021-01" db="EMBL/GenBank/DDBJ databases">
        <title>Whole genome shotgun sequence of Sphaerisporangium rufum NBRC 109079.</title>
        <authorList>
            <person name="Komaki H."/>
            <person name="Tamura T."/>
        </authorList>
    </citation>
    <scope>NUCLEOTIDE SEQUENCE</scope>
    <source>
        <strain evidence="7">NBRC 109079</strain>
    </source>
</reference>
<evidence type="ECO:0000256" key="2">
    <source>
        <dbReference type="ARBA" id="ARBA00022448"/>
    </source>
</evidence>
<dbReference type="Pfam" id="PF01297">
    <property type="entry name" value="ZnuA"/>
    <property type="match status" value="1"/>
</dbReference>
<dbReference type="RefSeq" id="WP_203993126.1">
    <property type="nucleotide sequence ID" value="NZ_BOOU01000089.1"/>
</dbReference>
<dbReference type="InterPro" id="IPR006128">
    <property type="entry name" value="Lipoprotein_PsaA-like"/>
</dbReference>
<feature type="chain" id="PRO_5037297263" evidence="6">
    <location>
        <begin position="38"/>
        <end position="329"/>
    </location>
</feature>
<proteinExistence type="inferred from homology"/>
<dbReference type="Proteomes" id="UP000655287">
    <property type="component" value="Unassembled WGS sequence"/>
</dbReference>
<evidence type="ECO:0000313" key="8">
    <source>
        <dbReference type="Proteomes" id="UP000655287"/>
    </source>
</evidence>
<evidence type="ECO:0000256" key="6">
    <source>
        <dbReference type="SAM" id="SignalP"/>
    </source>
</evidence>
<evidence type="ECO:0000256" key="3">
    <source>
        <dbReference type="ARBA" id="ARBA00022729"/>
    </source>
</evidence>
<evidence type="ECO:0000256" key="5">
    <source>
        <dbReference type="SAM" id="MobiDB-lite"/>
    </source>
</evidence>
<feature type="signal peptide" evidence="6">
    <location>
        <begin position="1"/>
        <end position="37"/>
    </location>
</feature>
<dbReference type="InterPro" id="IPR006127">
    <property type="entry name" value="ZnuA-like"/>
</dbReference>
<organism evidence="7 8">
    <name type="scientific">Sphaerisporangium rufum</name>
    <dbReference type="NCBI Taxonomy" id="1381558"/>
    <lineage>
        <taxon>Bacteria</taxon>
        <taxon>Bacillati</taxon>
        <taxon>Actinomycetota</taxon>
        <taxon>Actinomycetes</taxon>
        <taxon>Streptosporangiales</taxon>
        <taxon>Streptosporangiaceae</taxon>
        <taxon>Sphaerisporangium</taxon>
    </lineage>
</organism>
<keyword evidence="8" id="KW-1185">Reference proteome</keyword>
<dbReference type="EMBL" id="BOOU01000089">
    <property type="protein sequence ID" value="GII81179.1"/>
    <property type="molecule type" value="Genomic_DNA"/>
</dbReference>
<dbReference type="InterPro" id="IPR050492">
    <property type="entry name" value="Bact_metal-bind_prot9"/>
</dbReference>
<dbReference type="PRINTS" id="PR00690">
    <property type="entry name" value="ADHESNFAMILY"/>
</dbReference>
<keyword evidence="3 6" id="KW-0732">Signal</keyword>
<evidence type="ECO:0000313" key="7">
    <source>
        <dbReference type="EMBL" id="GII81179.1"/>
    </source>
</evidence>
<evidence type="ECO:0000256" key="4">
    <source>
        <dbReference type="RuleBase" id="RU003512"/>
    </source>
</evidence>
<gene>
    <name evidence="7" type="ORF">Sru01_61610</name>
</gene>
<comment type="similarity">
    <text evidence="1 4">Belongs to the bacterial solute-binding protein 9 family.</text>
</comment>
<dbReference type="PANTHER" id="PTHR42953:SF3">
    <property type="entry name" value="HIGH-AFFINITY ZINC UPTAKE SYSTEM PROTEIN ZNUA"/>
    <property type="match status" value="1"/>
</dbReference>